<dbReference type="Proteomes" id="UP001261125">
    <property type="component" value="Unassembled WGS sequence"/>
</dbReference>
<keyword evidence="2" id="KW-1185">Reference proteome</keyword>
<evidence type="ECO:0000313" key="2">
    <source>
        <dbReference type="Proteomes" id="UP001261125"/>
    </source>
</evidence>
<dbReference type="RefSeq" id="WP_316003309.1">
    <property type="nucleotide sequence ID" value="NZ_JAWDIT010000001.1"/>
</dbReference>
<dbReference type="EMBL" id="JAWDIT010000001">
    <property type="protein sequence ID" value="MDU0344515.1"/>
    <property type="molecule type" value="Genomic_DNA"/>
</dbReference>
<gene>
    <name evidence="1" type="ORF">RWH44_02250</name>
</gene>
<comment type="caution">
    <text evidence="1">The sequence shown here is derived from an EMBL/GenBank/DDBJ whole genome shotgun (WGS) entry which is preliminary data.</text>
</comment>
<protein>
    <submittedName>
        <fullName evidence="1">Uncharacterized protein</fullName>
    </submittedName>
</protein>
<name>A0ABU3SI99_9MICO</name>
<organism evidence="1 2">
    <name type="scientific">Microbacterium phycohabitans</name>
    <dbReference type="NCBI Taxonomy" id="3075993"/>
    <lineage>
        <taxon>Bacteria</taxon>
        <taxon>Bacillati</taxon>
        <taxon>Actinomycetota</taxon>
        <taxon>Actinomycetes</taxon>
        <taxon>Micrococcales</taxon>
        <taxon>Microbacteriaceae</taxon>
        <taxon>Microbacterium</taxon>
    </lineage>
</organism>
<proteinExistence type="predicted"/>
<evidence type="ECO:0000313" key="1">
    <source>
        <dbReference type="EMBL" id="MDU0344515.1"/>
    </source>
</evidence>
<sequence>MTAAPRNPPRWRDSLFGAHKIRAACRFVVAPDIAPQAIEDVADALRAEGFTLAEAPDGVVVLRRGSVIGDTILNGTGLTLITKRIGPLSVKAIVVVHAAPSGEDAEVTASMLAGDELAPVITGAVDAVIDRLIARGIPVDGPGWTRSVDLPRENIGHPKTAREHGLLR</sequence>
<reference evidence="1 2" key="1">
    <citation type="submission" date="2023-09" db="EMBL/GenBank/DDBJ databases">
        <title>Microbacterium fusihabitans sp. nov., Microbacterium phycihabitans sp. nov., and Microbacterium cervinum sp. nov., isolated from dried seaweeds of beach.</title>
        <authorList>
            <person name="Lee S.D."/>
        </authorList>
    </citation>
    <scope>NUCLEOTIDE SEQUENCE [LARGE SCALE GENOMIC DNA]</scope>
    <source>
        <strain evidence="1 2">KSW2-29</strain>
    </source>
</reference>
<accession>A0ABU3SI99</accession>